<comment type="caution">
    <text evidence="5">The sequence shown here is derived from an EMBL/GenBank/DDBJ whole genome shotgun (WGS) entry which is preliminary data.</text>
</comment>
<evidence type="ECO:0000313" key="5">
    <source>
        <dbReference type="EMBL" id="CAF0709786.1"/>
    </source>
</evidence>
<feature type="domain" description="Ubiquitin-like protease family profile" evidence="4">
    <location>
        <begin position="399"/>
        <end position="565"/>
    </location>
</feature>
<dbReference type="EMBL" id="CAJNOC010000048">
    <property type="protein sequence ID" value="CAF0709786.1"/>
    <property type="molecule type" value="Genomic_DNA"/>
</dbReference>
<evidence type="ECO:0000259" key="4">
    <source>
        <dbReference type="PROSITE" id="PS50600"/>
    </source>
</evidence>
<keyword evidence="2" id="KW-0645">Protease</keyword>
<dbReference type="InterPro" id="IPR003653">
    <property type="entry name" value="Peptidase_C48_C"/>
</dbReference>
<organism evidence="5 6">
    <name type="scientific">Brachionus calyciflorus</name>
    <dbReference type="NCBI Taxonomy" id="104777"/>
    <lineage>
        <taxon>Eukaryota</taxon>
        <taxon>Metazoa</taxon>
        <taxon>Spiralia</taxon>
        <taxon>Gnathifera</taxon>
        <taxon>Rotifera</taxon>
        <taxon>Eurotatoria</taxon>
        <taxon>Monogononta</taxon>
        <taxon>Pseudotrocha</taxon>
        <taxon>Ploima</taxon>
        <taxon>Brachionidae</taxon>
        <taxon>Brachionus</taxon>
    </lineage>
</organism>
<dbReference type="GO" id="GO:0008234">
    <property type="term" value="F:cysteine-type peptidase activity"/>
    <property type="evidence" value="ECO:0007669"/>
    <property type="project" value="InterPro"/>
</dbReference>
<accession>A0A813M001</accession>
<evidence type="ECO:0000256" key="3">
    <source>
        <dbReference type="ARBA" id="ARBA00022801"/>
    </source>
</evidence>
<protein>
    <recommendedName>
        <fullName evidence="4">Ubiquitin-like protease family profile domain-containing protein</fullName>
    </recommendedName>
</protein>
<dbReference type="Gene3D" id="3.40.395.10">
    <property type="entry name" value="Adenoviral Proteinase, Chain A"/>
    <property type="match status" value="1"/>
</dbReference>
<proteinExistence type="inferred from homology"/>
<sequence>MDKILFRDQIFSFLDKEKTFAQYDRVRFRQDGKNQNGTIRWQCITCTVTLTTFNDEVTREPSQKHKSVKCTSLIPDHLECILEYENLKYLAKMSDDFKFSEEYKKSLMLLQAKFDNKSISEFWPNFSKAKSCCYKIRSSRKISEPKCPNKLTITEDQKFITINNQQQQFLKYDNNNRNGNRILIFYSDSAAELLENAEEYHLDEYLERSMQLIINEMPTNHDESIIKYFISQWLTGQFAPSICNHHKTDKRRTNNDVEGFHSGLLKSNLCSSANRRCYQNLNIELLHEEFYQKEISFNEYFEKITHQMLSPYEQFLENNDKDIEHLLNNFKNIDFMSLLNNKINQVKNLVCEEKIKLENWNKTELSTERKSKKRNLHDYDNIEHNNLKKPKMEKETIVIDESEPSICVLNSGLFLSSTQWLSSSHIDLALDFFSSHFNKLGTFNDICYWTTWRIQKLLSETSPVYINQNSDQIFILNVNNSHWIMLTNIDPYVINSDLCIDQEQIKKTWFVYDSLNDSRNLFVVKPIMKFLYPEQLYHNLNMVSVIQQEGSNDCGLFSIAYAYDLSLKKDPSNLKYDQAYMRKCFNLLVKINFLSEFQSVIVPDRQRYLSNYTI</sequence>
<dbReference type="PROSITE" id="PS50600">
    <property type="entry name" value="ULP_PROTEASE"/>
    <property type="match status" value="1"/>
</dbReference>
<dbReference type="GO" id="GO:0006508">
    <property type="term" value="P:proteolysis"/>
    <property type="evidence" value="ECO:0007669"/>
    <property type="project" value="UniProtKB-KW"/>
</dbReference>
<name>A0A813M001_9BILA</name>
<dbReference type="OrthoDB" id="10054020at2759"/>
<gene>
    <name evidence="5" type="ORF">OXX778_LOCUS860</name>
</gene>
<dbReference type="SUPFAM" id="SSF54001">
    <property type="entry name" value="Cysteine proteinases"/>
    <property type="match status" value="1"/>
</dbReference>
<dbReference type="AlphaFoldDB" id="A0A813M001"/>
<evidence type="ECO:0000256" key="1">
    <source>
        <dbReference type="ARBA" id="ARBA00005234"/>
    </source>
</evidence>
<dbReference type="Proteomes" id="UP000663879">
    <property type="component" value="Unassembled WGS sequence"/>
</dbReference>
<dbReference type="InterPro" id="IPR038765">
    <property type="entry name" value="Papain-like_cys_pep_sf"/>
</dbReference>
<dbReference type="PANTHER" id="PTHR34718">
    <property type="entry name" value="PHD-TYPE DOMAIN-CONTAINING PROTEIN"/>
    <property type="match status" value="1"/>
</dbReference>
<keyword evidence="3" id="KW-0378">Hydrolase</keyword>
<keyword evidence="6" id="KW-1185">Reference proteome</keyword>
<comment type="similarity">
    <text evidence="1">Belongs to the peptidase C48 family.</text>
</comment>
<evidence type="ECO:0000256" key="2">
    <source>
        <dbReference type="ARBA" id="ARBA00022670"/>
    </source>
</evidence>
<dbReference type="PANTHER" id="PTHR34718:SF2">
    <property type="entry name" value="PHD-TYPE DOMAIN-CONTAINING PROTEIN"/>
    <property type="match status" value="1"/>
</dbReference>
<evidence type="ECO:0000313" key="6">
    <source>
        <dbReference type="Proteomes" id="UP000663879"/>
    </source>
</evidence>
<reference evidence="5" key="1">
    <citation type="submission" date="2021-02" db="EMBL/GenBank/DDBJ databases">
        <authorList>
            <person name="Nowell W R."/>
        </authorList>
    </citation>
    <scope>NUCLEOTIDE SEQUENCE</scope>
    <source>
        <strain evidence="5">Ploen Becks lab</strain>
    </source>
</reference>